<sequence length="64" mass="6536">MKSALIAAALAAAALAAGTGIAHADYIGNYATYDACEADGNSPKTGGTHWECRPAGDGWDLFTY</sequence>
<proteinExistence type="predicted"/>
<organism evidence="2 3">
    <name type="scientific">Nocardia panacis</name>
    <dbReference type="NCBI Taxonomy" id="2340916"/>
    <lineage>
        <taxon>Bacteria</taxon>
        <taxon>Bacillati</taxon>
        <taxon>Actinomycetota</taxon>
        <taxon>Actinomycetes</taxon>
        <taxon>Mycobacteriales</taxon>
        <taxon>Nocardiaceae</taxon>
        <taxon>Nocardia</taxon>
    </lineage>
</organism>
<dbReference type="AlphaFoldDB" id="A0A3A4KED5"/>
<dbReference type="OrthoDB" id="4569719at2"/>
<evidence type="ECO:0000313" key="2">
    <source>
        <dbReference type="EMBL" id="RJO72261.1"/>
    </source>
</evidence>
<protein>
    <submittedName>
        <fullName evidence="2">Uncharacterized protein</fullName>
    </submittedName>
</protein>
<feature type="chain" id="PRO_5017229553" evidence="1">
    <location>
        <begin position="25"/>
        <end position="64"/>
    </location>
</feature>
<keyword evidence="3" id="KW-1185">Reference proteome</keyword>
<reference evidence="2 3" key="1">
    <citation type="submission" date="2018-09" db="EMBL/GenBank/DDBJ databases">
        <title>YIM PH21274 draft genome.</title>
        <authorList>
            <person name="Miao C."/>
        </authorList>
    </citation>
    <scope>NUCLEOTIDE SEQUENCE [LARGE SCALE GENOMIC DNA]</scope>
    <source>
        <strain evidence="2 3">YIM PH 21724</strain>
    </source>
</reference>
<accession>A0A3A4KED5</accession>
<evidence type="ECO:0000313" key="3">
    <source>
        <dbReference type="Proteomes" id="UP000266677"/>
    </source>
</evidence>
<name>A0A3A4KED5_9NOCA</name>
<feature type="signal peptide" evidence="1">
    <location>
        <begin position="1"/>
        <end position="24"/>
    </location>
</feature>
<keyword evidence="1" id="KW-0732">Signal</keyword>
<gene>
    <name evidence="2" type="ORF">D5S18_24205</name>
</gene>
<dbReference type="Proteomes" id="UP000266677">
    <property type="component" value="Unassembled WGS sequence"/>
</dbReference>
<evidence type="ECO:0000256" key="1">
    <source>
        <dbReference type="SAM" id="SignalP"/>
    </source>
</evidence>
<dbReference type="EMBL" id="QZFU01000029">
    <property type="protein sequence ID" value="RJO72261.1"/>
    <property type="molecule type" value="Genomic_DNA"/>
</dbReference>
<dbReference type="RefSeq" id="WP_120043362.1">
    <property type="nucleotide sequence ID" value="NZ_QZFU01000029.1"/>
</dbReference>
<comment type="caution">
    <text evidence="2">The sequence shown here is derived from an EMBL/GenBank/DDBJ whole genome shotgun (WGS) entry which is preliminary data.</text>
</comment>